<evidence type="ECO:0000313" key="4">
    <source>
        <dbReference type="EMBL" id="KAI6649363.1"/>
    </source>
</evidence>
<protein>
    <submittedName>
        <fullName evidence="4">Telomerase-binding protein EST1A-like</fullName>
    </submittedName>
</protein>
<dbReference type="SUPFAM" id="SSF109993">
    <property type="entry name" value="VPS9 domain"/>
    <property type="match status" value="1"/>
</dbReference>
<dbReference type="GO" id="GO:0045022">
    <property type="term" value="P:early endosome to late endosome transport"/>
    <property type="evidence" value="ECO:0007669"/>
    <property type="project" value="TreeGrafter"/>
</dbReference>
<name>A0AAV7JKA0_9METZ</name>
<accession>A0AAV7JKA0</accession>
<dbReference type="Proteomes" id="UP001165289">
    <property type="component" value="Unassembled WGS sequence"/>
</dbReference>
<reference evidence="4 5" key="1">
    <citation type="journal article" date="2023" name="BMC Biol.">
        <title>The compact genome of the sponge Oopsacas minuta (Hexactinellida) is lacking key metazoan core genes.</title>
        <authorList>
            <person name="Santini S."/>
            <person name="Schenkelaars Q."/>
            <person name="Jourda C."/>
            <person name="Duchesne M."/>
            <person name="Belahbib H."/>
            <person name="Rocher C."/>
            <person name="Selva M."/>
            <person name="Riesgo A."/>
            <person name="Vervoort M."/>
            <person name="Leys S.P."/>
            <person name="Kodjabachian L."/>
            <person name="Le Bivic A."/>
            <person name="Borchiellini C."/>
            <person name="Claverie J.M."/>
            <person name="Renard E."/>
        </authorList>
    </citation>
    <scope>NUCLEOTIDE SEQUENCE [LARGE SCALE GENOMIC DNA]</scope>
    <source>
        <strain evidence="4">SPO-2</strain>
    </source>
</reference>
<comment type="caution">
    <text evidence="4">The sequence shown here is derived from an EMBL/GenBank/DDBJ whole genome shotgun (WGS) entry which is preliminary data.</text>
</comment>
<dbReference type="PANTHER" id="PTHR24170">
    <property type="entry name" value="ANKYRIN REPEAT DOMAIN-CONTAINING PROTEIN 27"/>
    <property type="match status" value="1"/>
</dbReference>
<dbReference type="GO" id="GO:0097422">
    <property type="term" value="C:tubular endosome"/>
    <property type="evidence" value="ECO:0007669"/>
    <property type="project" value="TreeGrafter"/>
</dbReference>
<dbReference type="InterPro" id="IPR051248">
    <property type="entry name" value="UPF0507/Ank_repeat_27"/>
</dbReference>
<gene>
    <name evidence="4" type="ORF">LOD99_11729</name>
</gene>
<evidence type="ECO:0000259" key="2">
    <source>
        <dbReference type="PROSITE" id="PS50042"/>
    </source>
</evidence>
<feature type="compositionally biased region" description="Polar residues" evidence="1">
    <location>
        <begin position="498"/>
        <end position="508"/>
    </location>
</feature>
<proteinExistence type="predicted"/>
<dbReference type="Pfam" id="PF02204">
    <property type="entry name" value="VPS9"/>
    <property type="match status" value="1"/>
</dbReference>
<dbReference type="PROSITE" id="PS50042">
    <property type="entry name" value="CNMP_BINDING_3"/>
    <property type="match status" value="1"/>
</dbReference>
<keyword evidence="5" id="KW-1185">Reference proteome</keyword>
<dbReference type="InterPro" id="IPR003123">
    <property type="entry name" value="VPS9"/>
</dbReference>
<dbReference type="GO" id="GO:0005886">
    <property type="term" value="C:plasma membrane"/>
    <property type="evidence" value="ECO:0007669"/>
    <property type="project" value="TreeGrafter"/>
</dbReference>
<dbReference type="InterPro" id="IPR037191">
    <property type="entry name" value="VPS9_dom_sf"/>
</dbReference>
<dbReference type="InterPro" id="IPR000595">
    <property type="entry name" value="cNMP-bd_dom"/>
</dbReference>
<evidence type="ECO:0000313" key="5">
    <source>
        <dbReference type="Proteomes" id="UP001165289"/>
    </source>
</evidence>
<feature type="domain" description="Cyclic nucleotide-binding" evidence="2">
    <location>
        <begin position="43"/>
        <end position="121"/>
    </location>
</feature>
<feature type="domain" description="VPS9" evidence="3">
    <location>
        <begin position="240"/>
        <end position="388"/>
    </location>
</feature>
<sequence length="530" mass="60833">MVDYSDEIGPKNEFYAHLQTKYSSLLHKAQKQSMIICIPHSDTIANISYNQLFVLYHILQPSPYVKSQFIAKIGKEREEVYSIQNGEITNSSFTVPAKIIYEEVGYDEEFNEYQTLVIDRPLDPKCMYTPLKSKTNSSIFETIKQGEQEWKAMPTHHVAQEFLNGQIGDFNDHYMILLELLDHAVSKIKQMCEQTMKKTFPHVSTDLEANDVVPMWIYVENYTLMKAYDKVFYVCGKKCKVYDHDLYKYMSSNQCITIADLDIPDTFDFTYITALERISELSTTHTPFAKLKCIADTLDLISSESQSLHNQEKRLYNVQDPPPMTADILIPLFSYVLLRAQVSLLCANLFYLNSFSWHTLRLPKLSYAVVTFQASLQLILSRIGIQFEDEISKENGDYFYEGAPYVSQTSVTGRRGSLVHIGDASSHPLDPTWRLPSKDESFEIIEEKFASFSQSNQVERKPFLSKKSSDWGFLSRFPTKRHSVDGNMGALSSPPPRVQSTLTQDSSQNNSLRLDNVLAFLTTKDERDIF</sequence>
<dbReference type="EMBL" id="JAKMXF010000321">
    <property type="protein sequence ID" value="KAI6649363.1"/>
    <property type="molecule type" value="Genomic_DNA"/>
</dbReference>
<dbReference type="GO" id="GO:0005769">
    <property type="term" value="C:early endosome"/>
    <property type="evidence" value="ECO:0007669"/>
    <property type="project" value="TreeGrafter"/>
</dbReference>
<dbReference type="AlphaFoldDB" id="A0AAV7JKA0"/>
<organism evidence="4 5">
    <name type="scientific">Oopsacas minuta</name>
    <dbReference type="NCBI Taxonomy" id="111878"/>
    <lineage>
        <taxon>Eukaryota</taxon>
        <taxon>Metazoa</taxon>
        <taxon>Porifera</taxon>
        <taxon>Hexactinellida</taxon>
        <taxon>Hexasterophora</taxon>
        <taxon>Lyssacinosida</taxon>
        <taxon>Leucopsacidae</taxon>
        <taxon>Oopsacas</taxon>
    </lineage>
</organism>
<evidence type="ECO:0000256" key="1">
    <source>
        <dbReference type="SAM" id="MobiDB-lite"/>
    </source>
</evidence>
<dbReference type="Gene3D" id="1.20.1050.80">
    <property type="entry name" value="VPS9 domain"/>
    <property type="match status" value="1"/>
</dbReference>
<dbReference type="GO" id="GO:0030133">
    <property type="term" value="C:transport vesicle"/>
    <property type="evidence" value="ECO:0007669"/>
    <property type="project" value="TreeGrafter"/>
</dbReference>
<dbReference type="GO" id="GO:0000149">
    <property type="term" value="F:SNARE binding"/>
    <property type="evidence" value="ECO:0007669"/>
    <property type="project" value="TreeGrafter"/>
</dbReference>
<dbReference type="GO" id="GO:0005770">
    <property type="term" value="C:late endosome"/>
    <property type="evidence" value="ECO:0007669"/>
    <property type="project" value="TreeGrafter"/>
</dbReference>
<dbReference type="PROSITE" id="PS51205">
    <property type="entry name" value="VPS9"/>
    <property type="match status" value="1"/>
</dbReference>
<evidence type="ECO:0000259" key="3">
    <source>
        <dbReference type="PROSITE" id="PS51205"/>
    </source>
</evidence>
<dbReference type="GO" id="GO:0005085">
    <property type="term" value="F:guanyl-nucleotide exchange factor activity"/>
    <property type="evidence" value="ECO:0007669"/>
    <property type="project" value="TreeGrafter"/>
</dbReference>
<feature type="region of interest" description="Disordered" evidence="1">
    <location>
        <begin position="484"/>
        <end position="508"/>
    </location>
</feature>
<dbReference type="PANTHER" id="PTHR24170:SF1">
    <property type="entry name" value="DOMAIN PROTEIN, PUTATIVE (AFU_ORTHOLOGUE AFUA_1G09870)-RELATED"/>
    <property type="match status" value="1"/>
</dbReference>